<dbReference type="RefSeq" id="WP_189535076.1">
    <property type="nucleotide sequence ID" value="NZ_BMYX01000016.1"/>
</dbReference>
<organism evidence="11 12">
    <name type="scientific">Paludibacterium paludis</name>
    <dbReference type="NCBI Taxonomy" id="1225769"/>
    <lineage>
        <taxon>Bacteria</taxon>
        <taxon>Pseudomonadati</taxon>
        <taxon>Pseudomonadota</taxon>
        <taxon>Betaproteobacteria</taxon>
        <taxon>Neisseriales</taxon>
        <taxon>Chromobacteriaceae</taxon>
        <taxon>Paludibacterium</taxon>
    </lineage>
</organism>
<dbReference type="GO" id="GO:1990961">
    <property type="term" value="P:xenobiotic detoxification by transmembrane export across the plasma membrane"/>
    <property type="evidence" value="ECO:0007669"/>
    <property type="project" value="UniProtKB-ARBA"/>
</dbReference>
<keyword evidence="7 9" id="KW-1133">Transmembrane helix</keyword>
<sequence>MPDASILPPHAAPDSRLSEGRKRKTAFLALGGVVALGAIGYGGWWILYASHHVSTDNAYVAAETAQVTSAVSGIVAEVNAVDTRPVKAGELLVKLDDTDARLAVAQADAELGRARRRVAGYLATNENLAAQLAARDADLARSRAELERRQALAGSGGVTGEEVGNARSAWLAARAAREAAAASLKANQALTRDADIEQNPEVALARARLEQARVDLSRTDIRAPLSGVVGKRQVQIGQRVQAGSPLMSVVPVGAVHVDANFKEVQLESVRIGQKVELVSDIYGKSVVYHGKVAGFSAGSGAAFSMIPAQNATGNWIKVVQRLPVRVELDPAELAAHPLKVGLSMTATIDTRTGSRS</sequence>
<feature type="transmembrane region" description="Helical" evidence="9">
    <location>
        <begin position="26"/>
        <end position="47"/>
    </location>
</feature>
<evidence type="ECO:0000256" key="7">
    <source>
        <dbReference type="ARBA" id="ARBA00022989"/>
    </source>
</evidence>
<accession>A0A918UBD2</accession>
<evidence type="ECO:0000256" key="3">
    <source>
        <dbReference type="ARBA" id="ARBA00022448"/>
    </source>
</evidence>
<evidence type="ECO:0000259" key="10">
    <source>
        <dbReference type="Pfam" id="PF25885"/>
    </source>
</evidence>
<keyword evidence="6 9" id="KW-0812">Transmembrane</keyword>
<dbReference type="AlphaFoldDB" id="A0A918UBD2"/>
<evidence type="ECO:0000256" key="4">
    <source>
        <dbReference type="ARBA" id="ARBA00022475"/>
    </source>
</evidence>
<keyword evidence="5" id="KW-0997">Cell inner membrane</keyword>
<dbReference type="Gene3D" id="2.40.30.170">
    <property type="match status" value="1"/>
</dbReference>
<dbReference type="GO" id="GO:0005886">
    <property type="term" value="C:plasma membrane"/>
    <property type="evidence" value="ECO:0007669"/>
    <property type="project" value="UniProtKB-SubCell"/>
</dbReference>
<keyword evidence="8 9" id="KW-0472">Membrane</keyword>
<dbReference type="PANTHER" id="PTHR30386">
    <property type="entry name" value="MEMBRANE FUSION SUBUNIT OF EMRAB-TOLC MULTIDRUG EFFLUX PUMP"/>
    <property type="match status" value="1"/>
</dbReference>
<evidence type="ECO:0000313" key="11">
    <source>
        <dbReference type="EMBL" id="GGY21489.1"/>
    </source>
</evidence>
<gene>
    <name evidence="11" type="ORF">GCM10011289_26340</name>
</gene>
<keyword evidence="3" id="KW-0813">Transport</keyword>
<keyword evidence="12" id="KW-1185">Reference proteome</keyword>
<dbReference type="Proteomes" id="UP000645257">
    <property type="component" value="Unassembled WGS sequence"/>
</dbReference>
<evidence type="ECO:0000256" key="2">
    <source>
        <dbReference type="ARBA" id="ARBA00009477"/>
    </source>
</evidence>
<protein>
    <submittedName>
        <fullName evidence="11">Hemolysin D</fullName>
    </submittedName>
</protein>
<dbReference type="EMBL" id="BMYX01000016">
    <property type="protein sequence ID" value="GGY21489.1"/>
    <property type="molecule type" value="Genomic_DNA"/>
</dbReference>
<comment type="caution">
    <text evidence="11">The sequence shown here is derived from an EMBL/GenBank/DDBJ whole genome shotgun (WGS) entry which is preliminary data.</text>
</comment>
<dbReference type="GO" id="GO:0015721">
    <property type="term" value="P:bile acid and bile salt transport"/>
    <property type="evidence" value="ECO:0007669"/>
    <property type="project" value="UniProtKB-ARBA"/>
</dbReference>
<evidence type="ECO:0000313" key="12">
    <source>
        <dbReference type="Proteomes" id="UP000645257"/>
    </source>
</evidence>
<dbReference type="InterPro" id="IPR050739">
    <property type="entry name" value="MFP"/>
</dbReference>
<evidence type="ECO:0000256" key="8">
    <source>
        <dbReference type="ARBA" id="ARBA00023136"/>
    </source>
</evidence>
<evidence type="ECO:0000256" key="5">
    <source>
        <dbReference type="ARBA" id="ARBA00022519"/>
    </source>
</evidence>
<comment type="subcellular location">
    <subcellularLocation>
        <location evidence="1">Cell inner membrane</location>
        <topology evidence="1">Single-pass membrane protein</topology>
    </subcellularLocation>
</comment>
<dbReference type="FunFam" id="2.40.30.170:FF:000003">
    <property type="entry name" value="Multidrug resistance protein A"/>
    <property type="match status" value="1"/>
</dbReference>
<dbReference type="Pfam" id="PF25885">
    <property type="entry name" value="HH_EMRA"/>
    <property type="match status" value="1"/>
</dbReference>
<dbReference type="Gene3D" id="1.10.287.470">
    <property type="entry name" value="Helix hairpin bin"/>
    <property type="match status" value="1"/>
</dbReference>
<evidence type="ECO:0000256" key="9">
    <source>
        <dbReference type="SAM" id="Phobius"/>
    </source>
</evidence>
<dbReference type="PANTHER" id="PTHR30386:SF19">
    <property type="entry name" value="MULTIDRUG EXPORT PROTEIN EMRA-RELATED"/>
    <property type="match status" value="1"/>
</dbReference>
<reference evidence="11" key="1">
    <citation type="journal article" date="2014" name="Int. J. Syst. Evol. Microbiol.">
        <title>Complete genome sequence of Corynebacterium casei LMG S-19264T (=DSM 44701T), isolated from a smear-ripened cheese.</title>
        <authorList>
            <consortium name="US DOE Joint Genome Institute (JGI-PGF)"/>
            <person name="Walter F."/>
            <person name="Albersmeier A."/>
            <person name="Kalinowski J."/>
            <person name="Ruckert C."/>
        </authorList>
    </citation>
    <scope>NUCLEOTIDE SEQUENCE</scope>
    <source>
        <strain evidence="11">KCTC 32182</strain>
    </source>
</reference>
<name>A0A918UBD2_9NEIS</name>
<proteinExistence type="inferred from homology"/>
<comment type="similarity">
    <text evidence="2">Belongs to the membrane fusion protein (MFP) (TC 8.A.1) family.</text>
</comment>
<dbReference type="InterPro" id="IPR058633">
    <property type="entry name" value="EmrA/FarA_HH"/>
</dbReference>
<keyword evidence="4" id="KW-1003">Cell membrane</keyword>
<feature type="domain" description="Multidrug export protein EmrA/FarA alpha-helical hairpin" evidence="10">
    <location>
        <begin position="98"/>
        <end position="219"/>
    </location>
</feature>
<dbReference type="SUPFAM" id="SSF111369">
    <property type="entry name" value="HlyD-like secretion proteins"/>
    <property type="match status" value="2"/>
</dbReference>
<dbReference type="Gene3D" id="2.40.50.100">
    <property type="match status" value="1"/>
</dbReference>
<reference evidence="11" key="2">
    <citation type="submission" date="2020-09" db="EMBL/GenBank/DDBJ databases">
        <authorList>
            <person name="Sun Q."/>
            <person name="Kim S."/>
        </authorList>
    </citation>
    <scope>NUCLEOTIDE SEQUENCE</scope>
    <source>
        <strain evidence="11">KCTC 32182</strain>
    </source>
</reference>
<dbReference type="GO" id="GO:0046677">
    <property type="term" value="P:response to antibiotic"/>
    <property type="evidence" value="ECO:0007669"/>
    <property type="project" value="UniProtKB-ARBA"/>
</dbReference>
<evidence type="ECO:0000256" key="1">
    <source>
        <dbReference type="ARBA" id="ARBA00004377"/>
    </source>
</evidence>
<evidence type="ECO:0000256" key="6">
    <source>
        <dbReference type="ARBA" id="ARBA00022692"/>
    </source>
</evidence>